<reference evidence="7 8" key="1">
    <citation type="journal article" date="2019" name="Sci. Rep.">
        <title>Comparative genomics of chytrid fungi reveal insights into the obligate biotrophic and pathogenic lifestyle of Synchytrium endobioticum.</title>
        <authorList>
            <person name="van de Vossenberg B.T.L.H."/>
            <person name="Warris S."/>
            <person name="Nguyen H.D.T."/>
            <person name="van Gent-Pelzer M.P.E."/>
            <person name="Joly D.L."/>
            <person name="van de Geest H.C."/>
            <person name="Bonants P.J.M."/>
            <person name="Smith D.S."/>
            <person name="Levesque C.A."/>
            <person name="van der Lee T.A.J."/>
        </authorList>
    </citation>
    <scope>NUCLEOTIDE SEQUENCE [LARGE SCALE GENOMIC DNA]</scope>
    <source>
        <strain evidence="7 8">CBS 675.73</strain>
    </source>
</reference>
<dbReference type="EMBL" id="QEAP01000082">
    <property type="protein sequence ID" value="TPX75415.1"/>
    <property type="molecule type" value="Genomic_DNA"/>
</dbReference>
<dbReference type="HAMAP" id="MF_00235">
    <property type="entry name" value="Adenylate_kinase_Adk"/>
    <property type="match status" value="1"/>
</dbReference>
<gene>
    <name evidence="7" type="ORF">CcCBS67573_g03333</name>
</gene>
<keyword evidence="8" id="KW-1185">Reference proteome</keyword>
<evidence type="ECO:0000256" key="2">
    <source>
        <dbReference type="ARBA" id="ARBA00022679"/>
    </source>
</evidence>
<comment type="caution">
    <text evidence="7">The sequence shown here is derived from an EMBL/GenBank/DDBJ whole genome shotgun (WGS) entry which is preliminary data.</text>
</comment>
<evidence type="ECO:0000313" key="7">
    <source>
        <dbReference type="EMBL" id="TPX75415.1"/>
    </source>
</evidence>
<dbReference type="STRING" id="246404.A0A507FIE9"/>
<name>A0A507FIE9_9FUNG</name>
<dbReference type="AlphaFoldDB" id="A0A507FIE9"/>
<dbReference type="GO" id="GO:0004017">
    <property type="term" value="F:AMP kinase activity"/>
    <property type="evidence" value="ECO:0007669"/>
    <property type="project" value="InterPro"/>
</dbReference>
<dbReference type="InterPro" id="IPR006259">
    <property type="entry name" value="Adenyl_kin_sub"/>
</dbReference>
<dbReference type="OrthoDB" id="439792at2759"/>
<dbReference type="InterPro" id="IPR000850">
    <property type="entry name" value="Adenylat/UMP-CMP_kin"/>
</dbReference>
<dbReference type="FunFam" id="3.40.50.300:FF:000106">
    <property type="entry name" value="Adenylate kinase mitochondrial"/>
    <property type="match status" value="1"/>
</dbReference>
<evidence type="ECO:0000313" key="8">
    <source>
        <dbReference type="Proteomes" id="UP000320333"/>
    </source>
</evidence>
<dbReference type="NCBIfam" id="TIGR01351">
    <property type="entry name" value="adk"/>
    <property type="match status" value="1"/>
</dbReference>
<keyword evidence="2 5" id="KW-0808">Transferase</keyword>
<evidence type="ECO:0000256" key="3">
    <source>
        <dbReference type="ARBA" id="ARBA00022741"/>
    </source>
</evidence>
<comment type="similarity">
    <text evidence="1 5">Belongs to the adenylate kinase family.</text>
</comment>
<protein>
    <submittedName>
        <fullName evidence="7">Adenylate kinase</fullName>
    </submittedName>
</protein>
<keyword evidence="4 5" id="KW-0418">Kinase</keyword>
<dbReference type="InterPro" id="IPR036193">
    <property type="entry name" value="ADK_active_lid_dom_sf"/>
</dbReference>
<dbReference type="InterPro" id="IPR007862">
    <property type="entry name" value="Adenylate_kinase_lid-dom"/>
</dbReference>
<dbReference type="Proteomes" id="UP000320333">
    <property type="component" value="Unassembled WGS sequence"/>
</dbReference>
<dbReference type="PRINTS" id="PR00094">
    <property type="entry name" value="ADENYLTKNASE"/>
</dbReference>
<dbReference type="Pfam" id="PF00406">
    <property type="entry name" value="ADK"/>
    <property type="match status" value="1"/>
</dbReference>
<evidence type="ECO:0000259" key="6">
    <source>
        <dbReference type="Pfam" id="PF05191"/>
    </source>
</evidence>
<evidence type="ECO:0000256" key="1">
    <source>
        <dbReference type="ARBA" id="ARBA00007220"/>
    </source>
</evidence>
<dbReference type="InterPro" id="IPR033690">
    <property type="entry name" value="Adenylat_kinase_CS"/>
</dbReference>
<dbReference type="GO" id="GO:0005524">
    <property type="term" value="F:ATP binding"/>
    <property type="evidence" value="ECO:0007669"/>
    <property type="project" value="InterPro"/>
</dbReference>
<dbReference type="Pfam" id="PF05191">
    <property type="entry name" value="ADK_lid"/>
    <property type="match status" value="1"/>
</dbReference>
<dbReference type="Gene3D" id="3.40.50.300">
    <property type="entry name" value="P-loop containing nucleotide triphosphate hydrolases"/>
    <property type="match status" value="1"/>
</dbReference>
<feature type="domain" description="Adenylate kinase active site lid" evidence="6">
    <location>
        <begin position="127"/>
        <end position="162"/>
    </location>
</feature>
<dbReference type="SUPFAM" id="SSF57774">
    <property type="entry name" value="Microbial and mitochondrial ADK, insert 'zinc finger' domain"/>
    <property type="match status" value="1"/>
</dbReference>
<dbReference type="PANTHER" id="PTHR23359">
    <property type="entry name" value="NUCLEOTIDE KINASE"/>
    <property type="match status" value="1"/>
</dbReference>
<proteinExistence type="inferred from homology"/>
<dbReference type="InterPro" id="IPR027417">
    <property type="entry name" value="P-loop_NTPase"/>
</dbReference>
<accession>A0A507FIE9</accession>
<dbReference type="SUPFAM" id="SSF52540">
    <property type="entry name" value="P-loop containing nucleoside triphosphate hydrolases"/>
    <property type="match status" value="1"/>
</dbReference>
<dbReference type="PROSITE" id="PS00113">
    <property type="entry name" value="ADENYLATE_KINASE"/>
    <property type="match status" value="1"/>
</dbReference>
<sequence>MRTLIFFGAPGSGKGTLSKRFSQHFKTSIVSTGDMLRKQVHEKTSLGKQVQETLSRGSLVADTLVQSILVEELASQQSRHLLLDGFPRTVTQAQWLCSALSKHGRAADAVVHLDVPEDVILKRIEDRWIHAPSGRTYNMSFNPPKVEGVDDVTGEALSKRADDDLDTIKARIEAFNQTTTPILSYYRKKGLLKTVTGETSDQLFPQIQTSLKPLFQ</sequence>
<evidence type="ECO:0000256" key="5">
    <source>
        <dbReference type="RuleBase" id="RU003330"/>
    </source>
</evidence>
<evidence type="ECO:0000256" key="4">
    <source>
        <dbReference type="ARBA" id="ARBA00022777"/>
    </source>
</evidence>
<keyword evidence="3" id="KW-0547">Nucleotide-binding</keyword>
<organism evidence="7 8">
    <name type="scientific">Chytriomyces confervae</name>
    <dbReference type="NCBI Taxonomy" id="246404"/>
    <lineage>
        <taxon>Eukaryota</taxon>
        <taxon>Fungi</taxon>
        <taxon>Fungi incertae sedis</taxon>
        <taxon>Chytridiomycota</taxon>
        <taxon>Chytridiomycota incertae sedis</taxon>
        <taxon>Chytridiomycetes</taxon>
        <taxon>Chytridiales</taxon>
        <taxon>Chytriomycetaceae</taxon>
        <taxon>Chytriomyces</taxon>
    </lineage>
</organism>
<dbReference type="CDD" id="cd01428">
    <property type="entry name" value="ADK"/>
    <property type="match status" value="1"/>
</dbReference>